<name>A0ABM7T2B7_9CLOT</name>
<evidence type="ECO:0000259" key="1">
    <source>
        <dbReference type="Pfam" id="PF13175"/>
    </source>
</evidence>
<accession>A0ABM7T2B7</accession>
<dbReference type="EMBL" id="AP024849">
    <property type="protein sequence ID" value="BCZ46066.1"/>
    <property type="molecule type" value="Genomic_DNA"/>
</dbReference>
<gene>
    <name evidence="2" type="ORF">psyc5s11_21330</name>
</gene>
<dbReference type="InterPro" id="IPR027417">
    <property type="entry name" value="P-loop_NTPase"/>
</dbReference>
<proteinExistence type="predicted"/>
<evidence type="ECO:0000313" key="3">
    <source>
        <dbReference type="Proteomes" id="UP000824633"/>
    </source>
</evidence>
<dbReference type="RefSeq" id="WP_224037588.1">
    <property type="nucleotide sequence ID" value="NZ_AP024849.1"/>
</dbReference>
<evidence type="ECO:0000313" key="2">
    <source>
        <dbReference type="EMBL" id="BCZ46066.1"/>
    </source>
</evidence>
<dbReference type="Pfam" id="PF13175">
    <property type="entry name" value="AAA_15"/>
    <property type="match status" value="1"/>
</dbReference>
<dbReference type="PANTHER" id="PTHR32182">
    <property type="entry name" value="DNA REPLICATION AND REPAIR PROTEIN RECF"/>
    <property type="match status" value="1"/>
</dbReference>
<dbReference type="SUPFAM" id="SSF52540">
    <property type="entry name" value="P-loop containing nucleoside triphosphate hydrolases"/>
    <property type="match status" value="1"/>
</dbReference>
<protein>
    <recommendedName>
        <fullName evidence="1">Endonuclease GajA/Old nuclease/RecF-like AAA domain-containing protein</fullName>
    </recommendedName>
</protein>
<feature type="domain" description="Endonuclease GajA/Old nuclease/RecF-like AAA" evidence="1">
    <location>
        <begin position="69"/>
        <end position="507"/>
    </location>
</feature>
<dbReference type="InterPro" id="IPR041685">
    <property type="entry name" value="AAA_GajA/Old/RecF-like"/>
</dbReference>
<organism evidence="2 3">
    <name type="scientific">Clostridium gelidum</name>
    <dbReference type="NCBI Taxonomy" id="704125"/>
    <lineage>
        <taxon>Bacteria</taxon>
        <taxon>Bacillati</taxon>
        <taxon>Bacillota</taxon>
        <taxon>Clostridia</taxon>
        <taxon>Eubacteriales</taxon>
        <taxon>Clostridiaceae</taxon>
        <taxon>Clostridium</taxon>
    </lineage>
</organism>
<reference evidence="3" key="1">
    <citation type="submission" date="2021-07" db="EMBL/GenBank/DDBJ databases">
        <title>Complete genome sequencing of a Clostridium isolate.</title>
        <authorList>
            <person name="Ueki A."/>
            <person name="Tonouchi A."/>
        </authorList>
    </citation>
    <scope>NUCLEOTIDE SEQUENCE [LARGE SCALE GENOMIC DNA]</scope>
    <source>
        <strain evidence="3">C5S11</strain>
    </source>
</reference>
<dbReference type="Gene3D" id="3.40.50.300">
    <property type="entry name" value="P-loop containing nucleotide triphosphate hydrolases"/>
    <property type="match status" value="2"/>
</dbReference>
<sequence length="653" mass="77013">MQEIQLVYFCLLESDTGLNNTELTFSNQFEFSIKKLDKENLRCKVLISRKKTDNITEEFWGKEKHVSRVDLLVGENGAGKTTIMKCLGGRDYTYTKWFAIYKEVVDQNLNWFFDANVDYPFSIEILEGWNIENIIEPKEIYDSSMIAEYIPNALDREFQKIKASSVYKFVKQELDILQKDFPAEKLAYNFNIRVDTNFMVKYLKNEKLNIYLKNILETATCMISKSKEFKLNIRTKEQYGYGEIDEEYIKYRQYVDSLLVECFYKEMFSTERLNLIKMIIYVFWIMYTITNVKNTRVLDFECNVNSLSEFNRYLKRALNHIIKKSKDESNIIKIVRDYIEFDFIEKLFLSVKKGWTKIRIGSTVGIECTILLNKKLNKEIDEKLIEIIDFTQKIESYSNSDDTKLVKLLWVDFCNMSSGEKELIYLFSKIYDILSLNVIKDEEDDFEVELYVQASNYLLLLDEPDLAFHPEWSRKSIYYVTKFINDLLSGTDKKCQLIITTHSPFMVSDMPSDYVTCIKKNTDENKSTYRTIEKPKYSFAANIYELLNDGFFMDAPVGEFAQQKIHEIITRIKALKSFLDKNRNKEIAAISDFINMVSDKLVRARLYDILQKERKDSLDINSPNLIENLIKEIKELKQEVSELKSRSYNGEKL</sequence>
<keyword evidence="3" id="KW-1185">Reference proteome</keyword>
<dbReference type="PANTHER" id="PTHR32182:SF22">
    <property type="entry name" value="ATP-DEPENDENT ENDONUCLEASE, OLD FAMILY-RELATED"/>
    <property type="match status" value="1"/>
</dbReference>
<dbReference type="Proteomes" id="UP000824633">
    <property type="component" value="Chromosome"/>
</dbReference>